<feature type="chain" id="PRO_5039489449" description="FG-GAP repeat protein" evidence="1">
    <location>
        <begin position="22"/>
        <end position="437"/>
    </location>
</feature>
<dbReference type="AlphaFoldDB" id="A0A9D1DWT4"/>
<gene>
    <name evidence="2" type="ORF">IAB37_01825</name>
</gene>
<reference evidence="2" key="2">
    <citation type="journal article" date="2021" name="PeerJ">
        <title>Extensive microbial diversity within the chicken gut microbiome revealed by metagenomics and culture.</title>
        <authorList>
            <person name="Gilroy R."/>
            <person name="Ravi A."/>
            <person name="Getino M."/>
            <person name="Pursley I."/>
            <person name="Horton D.L."/>
            <person name="Alikhan N.F."/>
            <person name="Baker D."/>
            <person name="Gharbi K."/>
            <person name="Hall N."/>
            <person name="Watson M."/>
            <person name="Adriaenssens E.M."/>
            <person name="Foster-Nyarko E."/>
            <person name="Jarju S."/>
            <person name="Secka A."/>
            <person name="Antonio M."/>
            <person name="Oren A."/>
            <person name="Chaudhuri R.R."/>
            <person name="La Ragione R."/>
            <person name="Hildebrand F."/>
            <person name="Pallen M.J."/>
        </authorList>
    </citation>
    <scope>NUCLEOTIDE SEQUENCE</scope>
    <source>
        <strain evidence="2">CHK189-12415</strain>
    </source>
</reference>
<dbReference type="Proteomes" id="UP000824241">
    <property type="component" value="Unassembled WGS sequence"/>
</dbReference>
<evidence type="ECO:0000256" key="1">
    <source>
        <dbReference type="SAM" id="SignalP"/>
    </source>
</evidence>
<accession>A0A9D1DWT4</accession>
<evidence type="ECO:0000313" key="3">
    <source>
        <dbReference type="Proteomes" id="UP000824241"/>
    </source>
</evidence>
<dbReference type="EMBL" id="DVHA01000059">
    <property type="protein sequence ID" value="HIR60301.1"/>
    <property type="molecule type" value="Genomic_DNA"/>
</dbReference>
<protein>
    <recommendedName>
        <fullName evidence="4">FG-GAP repeat protein</fullName>
    </recommendedName>
</protein>
<comment type="caution">
    <text evidence="2">The sequence shown here is derived from an EMBL/GenBank/DDBJ whole genome shotgun (WGS) entry which is preliminary data.</text>
</comment>
<evidence type="ECO:0008006" key="4">
    <source>
        <dbReference type="Google" id="ProtNLM"/>
    </source>
</evidence>
<organism evidence="2 3">
    <name type="scientific">Candidatus Faecivivens stercoravium</name>
    <dbReference type="NCBI Taxonomy" id="2840803"/>
    <lineage>
        <taxon>Bacteria</taxon>
        <taxon>Bacillati</taxon>
        <taxon>Bacillota</taxon>
        <taxon>Clostridia</taxon>
        <taxon>Eubacteriales</taxon>
        <taxon>Oscillospiraceae</taxon>
        <taxon>Oscillospiraceae incertae sedis</taxon>
        <taxon>Candidatus Faecivivens</taxon>
    </lineage>
</organism>
<name>A0A9D1DWT4_9FIRM</name>
<sequence length="437" mass="46281">MGRAKKAVFALLAAVALLLSGCEGSPVGSMVEEMTGGVEGLLSPPRFSEEQDAVYAALSAYLSGSMRLCYPQEGENLSAFTLCELDGSPGGEAVVFYEPTSASAASPVQMAVLDEGEDGWTVTGSLTLEGSGIIDLTLLSLPEGPAFAVGLQYAGENGSSLLRIFAVRDGKAVSLSSIAYQEKVFGDFSGDGRSSLAVLYTAEDGEGGPSVRAGLYQWQEGAFALTSSCAVNPGISRYEKLSAAEEGDGVRFYLDGYLGNRMVTEVLALEDGSLRNLTLPLGDYPGRPGLLSMDADGDGLTEIPAQEPLPGYEEAEEPLCLTRWYRLEERGYRLAYTGYVSSLLSYQFIFPGDWEGKVTVQRDDAAGEAAFIRVEDGATLFLLKAAPVSGWQAGDYPGYQLVAQRGQTVFLTRVVTGTGGCALTAEEIVSRFCDLGE</sequence>
<feature type="signal peptide" evidence="1">
    <location>
        <begin position="1"/>
        <end position="21"/>
    </location>
</feature>
<proteinExistence type="predicted"/>
<keyword evidence="1" id="KW-0732">Signal</keyword>
<dbReference type="PROSITE" id="PS51257">
    <property type="entry name" value="PROKAR_LIPOPROTEIN"/>
    <property type="match status" value="1"/>
</dbReference>
<reference evidence="2" key="1">
    <citation type="submission" date="2020-10" db="EMBL/GenBank/DDBJ databases">
        <authorList>
            <person name="Gilroy R."/>
        </authorList>
    </citation>
    <scope>NUCLEOTIDE SEQUENCE</scope>
    <source>
        <strain evidence="2">CHK189-12415</strain>
    </source>
</reference>
<evidence type="ECO:0000313" key="2">
    <source>
        <dbReference type="EMBL" id="HIR60301.1"/>
    </source>
</evidence>